<evidence type="ECO:0000313" key="3">
    <source>
        <dbReference type="Proteomes" id="UP000198287"/>
    </source>
</evidence>
<name>A0A226DAR7_FOLCA</name>
<feature type="transmembrane region" description="Helical" evidence="1">
    <location>
        <begin position="231"/>
        <end position="251"/>
    </location>
</feature>
<feature type="transmembrane region" description="Helical" evidence="1">
    <location>
        <begin position="44"/>
        <end position="67"/>
    </location>
</feature>
<sequence length="362" mass="40930">MATPLVFKSLQNFVTAFHYCWACPLDWNTTRKEFVSTTSLNLLIPWRIVVFGLIPAMFVQCVAIILLNIYGIITPPLKTLLLCSILGVLTLLGIAVEFLVLLHAESLQFGCNYMIRMAKRETRVVPGRIDQLGLFLNVNVVVFAIYPFFITPLILYFKLDPFYLFGKHVGNLEISTLLGCLLTYPPRLLQFLCIFQVCRLYTLLICLVSLTAILLVNELHALDVLAFLTRFSGPAILMGSAIILSVLFNFMSIKLYSVIPMPLYLFFPSVAVLIPVIADTLMPLSIRVNEKAQNLKEKWSRNFVHSAGRKYLRRKLMGINPLHILCGIGGFNFLKLIKSTKAWFYAQILNYSISALLTEPGH</sequence>
<proteinExistence type="predicted"/>
<keyword evidence="3" id="KW-1185">Reference proteome</keyword>
<feature type="transmembrane region" description="Helical" evidence="1">
    <location>
        <begin position="134"/>
        <end position="157"/>
    </location>
</feature>
<organism evidence="2 3">
    <name type="scientific">Folsomia candida</name>
    <name type="common">Springtail</name>
    <dbReference type="NCBI Taxonomy" id="158441"/>
    <lineage>
        <taxon>Eukaryota</taxon>
        <taxon>Metazoa</taxon>
        <taxon>Ecdysozoa</taxon>
        <taxon>Arthropoda</taxon>
        <taxon>Hexapoda</taxon>
        <taxon>Collembola</taxon>
        <taxon>Entomobryomorpha</taxon>
        <taxon>Isotomoidea</taxon>
        <taxon>Isotomidae</taxon>
        <taxon>Proisotominae</taxon>
        <taxon>Folsomia</taxon>
    </lineage>
</organism>
<dbReference type="Proteomes" id="UP000198287">
    <property type="component" value="Unassembled WGS sequence"/>
</dbReference>
<feature type="transmembrane region" description="Helical" evidence="1">
    <location>
        <begin position="263"/>
        <end position="286"/>
    </location>
</feature>
<protein>
    <submittedName>
        <fullName evidence="2">Uncharacterized protein</fullName>
    </submittedName>
</protein>
<reference evidence="2 3" key="1">
    <citation type="submission" date="2015-12" db="EMBL/GenBank/DDBJ databases">
        <title>The genome of Folsomia candida.</title>
        <authorList>
            <person name="Faddeeva A."/>
            <person name="Derks M.F."/>
            <person name="Anvar Y."/>
            <person name="Smit S."/>
            <person name="Van Straalen N."/>
            <person name="Roelofs D."/>
        </authorList>
    </citation>
    <scope>NUCLEOTIDE SEQUENCE [LARGE SCALE GENOMIC DNA]</scope>
    <source>
        <strain evidence="2 3">VU population</strain>
        <tissue evidence="2">Whole body</tissue>
    </source>
</reference>
<keyword evidence="1" id="KW-0472">Membrane</keyword>
<accession>A0A226DAR7</accession>
<keyword evidence="1" id="KW-1133">Transmembrane helix</keyword>
<feature type="transmembrane region" description="Helical" evidence="1">
    <location>
        <begin position="191"/>
        <end position="216"/>
    </location>
</feature>
<keyword evidence="1" id="KW-0812">Transmembrane</keyword>
<evidence type="ECO:0000256" key="1">
    <source>
        <dbReference type="SAM" id="Phobius"/>
    </source>
</evidence>
<dbReference type="EMBL" id="LNIX01000025">
    <property type="protein sequence ID" value="OXA42632.1"/>
    <property type="molecule type" value="Genomic_DNA"/>
</dbReference>
<dbReference type="AlphaFoldDB" id="A0A226DAR7"/>
<feature type="transmembrane region" description="Helical" evidence="1">
    <location>
        <begin position="79"/>
        <end position="104"/>
    </location>
</feature>
<comment type="caution">
    <text evidence="2">The sequence shown here is derived from an EMBL/GenBank/DDBJ whole genome shotgun (WGS) entry which is preliminary data.</text>
</comment>
<gene>
    <name evidence="2" type="ORF">Fcan01_22431</name>
</gene>
<evidence type="ECO:0000313" key="2">
    <source>
        <dbReference type="EMBL" id="OXA42632.1"/>
    </source>
</evidence>